<feature type="transmembrane region" description="Helical" evidence="2">
    <location>
        <begin position="219"/>
        <end position="241"/>
    </location>
</feature>
<feature type="transmembrane region" description="Helical" evidence="2">
    <location>
        <begin position="389"/>
        <end position="407"/>
    </location>
</feature>
<accession>A0ABP1REN9</accession>
<reference evidence="3 4" key="1">
    <citation type="submission" date="2024-08" db="EMBL/GenBank/DDBJ databases">
        <authorList>
            <person name="Cucini C."/>
            <person name="Frati F."/>
        </authorList>
    </citation>
    <scope>NUCLEOTIDE SEQUENCE [LARGE SCALE GENOMIC DNA]</scope>
</reference>
<feature type="region of interest" description="Disordered" evidence="1">
    <location>
        <begin position="1"/>
        <end position="53"/>
    </location>
</feature>
<organism evidence="3 4">
    <name type="scientific">Orchesella dallaii</name>
    <dbReference type="NCBI Taxonomy" id="48710"/>
    <lineage>
        <taxon>Eukaryota</taxon>
        <taxon>Metazoa</taxon>
        <taxon>Ecdysozoa</taxon>
        <taxon>Arthropoda</taxon>
        <taxon>Hexapoda</taxon>
        <taxon>Collembola</taxon>
        <taxon>Entomobryomorpha</taxon>
        <taxon>Entomobryoidea</taxon>
        <taxon>Orchesellidae</taxon>
        <taxon>Orchesellinae</taxon>
        <taxon>Orchesella</taxon>
    </lineage>
</organism>
<proteinExistence type="predicted"/>
<dbReference type="EMBL" id="CAXLJM020000068">
    <property type="protein sequence ID" value="CAL8122420.1"/>
    <property type="molecule type" value="Genomic_DNA"/>
</dbReference>
<name>A0ABP1REN9_9HEXA</name>
<feature type="compositionally biased region" description="Low complexity" evidence="1">
    <location>
        <begin position="25"/>
        <end position="36"/>
    </location>
</feature>
<evidence type="ECO:0000256" key="2">
    <source>
        <dbReference type="SAM" id="Phobius"/>
    </source>
</evidence>
<dbReference type="Proteomes" id="UP001642540">
    <property type="component" value="Unassembled WGS sequence"/>
</dbReference>
<evidence type="ECO:0000313" key="4">
    <source>
        <dbReference type="Proteomes" id="UP001642540"/>
    </source>
</evidence>
<sequence length="461" mass="51479">MAPASKSTGTSSTKRPPKPQEVQNSPSSKSHTSSKTGGSGNRGHRSRRASAIKSSLHETLSSFGDDVIKVKNYASTHAYDNHGYFQPDLPLDTNNFDGGGGGDFPGVGSTTFNSSPLEKGAVESELAIIMSHDPNFQTKNFEKVDPSEVGVRSSKWQKLIQTSISSSRFQKLKKQDRQLREEDNEFLSNLEEYYNDKGRIEFNPPFWGVSYPTRNKISFLSVSLILHELACFTSCVLLGCMAFQGMEAVSWAQQKPFTENWLYFKCYSSFQTILVVISCLGFLNRVDTTELRSLWLLPLFLIPVLGLSVSDYCNKAWELQRLECLNFFRLDPASQKKVHLSQDCPPVLNVMKNGNNPFDVPSPNNAANKIMSSALTAITEMDARGTAPMVMRILAALSILVISLYLFCCRKSYFLIDLFGPPKELTGNIELVTRKKSESLCDGRSDNDYQEDVKVIFKRNA</sequence>
<keyword evidence="2" id="KW-0812">Transmembrane</keyword>
<evidence type="ECO:0008006" key="5">
    <source>
        <dbReference type="Google" id="ProtNLM"/>
    </source>
</evidence>
<gene>
    <name evidence="3" type="ORF">ODALV1_LOCUS19795</name>
</gene>
<keyword evidence="4" id="KW-1185">Reference proteome</keyword>
<keyword evidence="2" id="KW-0472">Membrane</keyword>
<keyword evidence="2" id="KW-1133">Transmembrane helix</keyword>
<comment type="caution">
    <text evidence="3">The sequence shown here is derived from an EMBL/GenBank/DDBJ whole genome shotgun (WGS) entry which is preliminary data.</text>
</comment>
<protein>
    <recommendedName>
        <fullName evidence="5">Transmembrane protein</fullName>
    </recommendedName>
</protein>
<feature type="compositionally biased region" description="Polar residues" evidence="1">
    <location>
        <begin position="1"/>
        <end position="14"/>
    </location>
</feature>
<evidence type="ECO:0000256" key="1">
    <source>
        <dbReference type="SAM" id="MobiDB-lite"/>
    </source>
</evidence>
<feature type="transmembrane region" description="Helical" evidence="2">
    <location>
        <begin position="262"/>
        <end position="283"/>
    </location>
</feature>
<evidence type="ECO:0000313" key="3">
    <source>
        <dbReference type="EMBL" id="CAL8122420.1"/>
    </source>
</evidence>
<feature type="transmembrane region" description="Helical" evidence="2">
    <location>
        <begin position="295"/>
        <end position="313"/>
    </location>
</feature>